<evidence type="ECO:0000313" key="15">
    <source>
        <dbReference type="Proteomes" id="UP001217838"/>
    </source>
</evidence>
<evidence type="ECO:0000256" key="4">
    <source>
        <dbReference type="ARBA" id="ARBA00022692"/>
    </source>
</evidence>
<dbReference type="SUPFAM" id="SSF56935">
    <property type="entry name" value="Porins"/>
    <property type="match status" value="1"/>
</dbReference>
<evidence type="ECO:0000256" key="8">
    <source>
        <dbReference type="ARBA" id="ARBA00023170"/>
    </source>
</evidence>
<evidence type="ECO:0000256" key="9">
    <source>
        <dbReference type="ARBA" id="ARBA00023237"/>
    </source>
</evidence>
<evidence type="ECO:0000256" key="5">
    <source>
        <dbReference type="ARBA" id="ARBA00022729"/>
    </source>
</evidence>
<accession>A0ABT5AYH5</accession>
<keyword evidence="5 11" id="KW-0732">Signal</keyword>
<dbReference type="EMBL" id="JAQNDN010000001">
    <property type="protein sequence ID" value="MDC0666896.1"/>
    <property type="molecule type" value="Genomic_DNA"/>
</dbReference>
<keyword evidence="7 10" id="KW-0472">Membrane</keyword>
<keyword evidence="8 14" id="KW-0675">Receptor</keyword>
<keyword evidence="4" id="KW-0812">Transmembrane</keyword>
<name>A0ABT5AYH5_9BACT</name>
<dbReference type="InterPro" id="IPR037066">
    <property type="entry name" value="Plug_dom_sf"/>
</dbReference>
<comment type="similarity">
    <text evidence="10">Belongs to the TonB-dependent receptor family.</text>
</comment>
<dbReference type="InterPro" id="IPR039426">
    <property type="entry name" value="TonB-dep_rcpt-like"/>
</dbReference>
<evidence type="ECO:0000256" key="2">
    <source>
        <dbReference type="ARBA" id="ARBA00022448"/>
    </source>
</evidence>
<proteinExistence type="inferred from homology"/>
<keyword evidence="2" id="KW-0813">Transport</keyword>
<gene>
    <name evidence="14" type="ORF">POL58_04075</name>
</gene>
<evidence type="ECO:0000256" key="1">
    <source>
        <dbReference type="ARBA" id="ARBA00004571"/>
    </source>
</evidence>
<organism evidence="14 15">
    <name type="scientific">Nannocystis radixulma</name>
    <dbReference type="NCBI Taxonomy" id="2995305"/>
    <lineage>
        <taxon>Bacteria</taxon>
        <taxon>Pseudomonadati</taxon>
        <taxon>Myxococcota</taxon>
        <taxon>Polyangia</taxon>
        <taxon>Nannocystales</taxon>
        <taxon>Nannocystaceae</taxon>
        <taxon>Nannocystis</taxon>
    </lineage>
</organism>
<sequence length="785" mass="86917">MKMWRFGHVVGAVYLGTCLKAQAAAPPRPVPQVSPPCAGRSDCGTLRARVRAAGLRTALAEVRVVIVAASGETTVALTDAAGRLAVDLPPGKVRVVIAAPGFERLEQALEIRARATTERQLFPRPTEWNPYRTVVRDAQEKRPEAGARSLSREEIATMPGSQGDPLRALQNMPGVARTPGGLGLLVLRGASPLQSGVFIGEHPVPRAFHALALASVVPSDVIERLDFVPGNFDARYGNASGGMVVIEPRRGRRDGVHGNIGVDLRAASALVEGPLGKRGSFIVGAQRGYIDAGLRAFMTITDSNGTVLPTYYDYQAMADFPLKQGASISARVIGAGDRIRFRFRDYEDPSGFQDAIDYRSSFHRVDVTYRKKLGPWQAMVSPALRFDVGRQLIPVEEREQFRRDYVGSLRAELQRSMSRRFDLIVGADLIVDHYRARGSVPDGVSWPPPEQTARGEQTWLGLYSSGRLRLGSLLLVPGFRASAFALGQERAFALDPRINALWEVSDRWRLRFGAGIYSQSRMSEFGVDARIVPSSGQIGTNQVVLPAYFANFEPAFGVIPGQNTLRVIRALQLSAGVSHDLPADMTMDATVFYRDQDQANPPLSLGGLVTRLTYGRTYGVEFLLRKPLTRRLYGWLAYTYMHSQLRFDAQYGDPGGRRPGDFDQRHNLTLVASVKLGRGWQIGGRFRLVSGQPYTPVVGSIEYDGVFVPIRGLQNSARFPPFHQLDIRVDRRWIYKRVSFLAYLDVLNVYNHQNVEMYVYSYDFRDTMGGFGLPIFPSLGLRLDW</sequence>
<dbReference type="InterPro" id="IPR013784">
    <property type="entry name" value="Carb-bd-like_fold"/>
</dbReference>
<reference evidence="14 15" key="1">
    <citation type="submission" date="2022-11" db="EMBL/GenBank/DDBJ databases">
        <title>Minimal conservation of predation-associated metabolite biosynthetic gene clusters underscores biosynthetic potential of Myxococcota including descriptions for ten novel species: Archangium lansinium sp. nov., Myxococcus landrumus sp. nov., Nannocystis bai.</title>
        <authorList>
            <person name="Ahearne A."/>
            <person name="Stevens C."/>
            <person name="Dowd S."/>
        </authorList>
    </citation>
    <scope>NUCLEOTIDE SEQUENCE [LARGE SCALE GENOMIC DNA]</scope>
    <source>
        <strain evidence="14 15">NCELM</strain>
    </source>
</reference>
<feature type="domain" description="TonB-dependent receptor plug" evidence="13">
    <location>
        <begin position="149"/>
        <end position="242"/>
    </location>
</feature>
<dbReference type="InterPro" id="IPR000531">
    <property type="entry name" value="Beta-barrel_TonB"/>
</dbReference>
<feature type="chain" id="PRO_5046117830" evidence="11">
    <location>
        <begin position="24"/>
        <end position="785"/>
    </location>
</feature>
<evidence type="ECO:0000256" key="6">
    <source>
        <dbReference type="ARBA" id="ARBA00023077"/>
    </source>
</evidence>
<comment type="caution">
    <text evidence="14">The sequence shown here is derived from an EMBL/GenBank/DDBJ whole genome shotgun (WGS) entry which is preliminary data.</text>
</comment>
<comment type="subcellular location">
    <subcellularLocation>
        <location evidence="1">Cell outer membrane</location>
        <topology evidence="1">Multi-pass membrane protein</topology>
    </subcellularLocation>
</comment>
<dbReference type="Proteomes" id="UP001217838">
    <property type="component" value="Unassembled WGS sequence"/>
</dbReference>
<evidence type="ECO:0000256" key="10">
    <source>
        <dbReference type="RuleBase" id="RU003357"/>
    </source>
</evidence>
<keyword evidence="9" id="KW-0998">Cell outer membrane</keyword>
<dbReference type="InterPro" id="IPR012910">
    <property type="entry name" value="Plug_dom"/>
</dbReference>
<evidence type="ECO:0000313" key="14">
    <source>
        <dbReference type="EMBL" id="MDC0666896.1"/>
    </source>
</evidence>
<dbReference type="PANTHER" id="PTHR30069">
    <property type="entry name" value="TONB-DEPENDENT OUTER MEMBRANE RECEPTOR"/>
    <property type="match status" value="1"/>
</dbReference>
<dbReference type="RefSeq" id="WP_271994637.1">
    <property type="nucleotide sequence ID" value="NZ_JAQNDN010000001.1"/>
</dbReference>
<dbReference type="Gene3D" id="2.40.170.20">
    <property type="entry name" value="TonB-dependent receptor, beta-barrel domain"/>
    <property type="match status" value="1"/>
</dbReference>
<dbReference type="Pfam" id="PF00593">
    <property type="entry name" value="TonB_dep_Rec_b-barrel"/>
    <property type="match status" value="1"/>
</dbReference>
<keyword evidence="15" id="KW-1185">Reference proteome</keyword>
<dbReference type="Gene3D" id="2.60.40.1120">
    <property type="entry name" value="Carboxypeptidase-like, regulatory domain"/>
    <property type="match status" value="1"/>
</dbReference>
<evidence type="ECO:0000259" key="13">
    <source>
        <dbReference type="Pfam" id="PF07715"/>
    </source>
</evidence>
<evidence type="ECO:0000259" key="12">
    <source>
        <dbReference type="Pfam" id="PF00593"/>
    </source>
</evidence>
<keyword evidence="3" id="KW-1134">Transmembrane beta strand</keyword>
<feature type="domain" description="TonB-dependent receptor-like beta-barrel" evidence="12">
    <location>
        <begin position="346"/>
        <end position="738"/>
    </location>
</feature>
<feature type="signal peptide" evidence="11">
    <location>
        <begin position="1"/>
        <end position="23"/>
    </location>
</feature>
<evidence type="ECO:0000256" key="11">
    <source>
        <dbReference type="SAM" id="SignalP"/>
    </source>
</evidence>
<dbReference type="Pfam" id="PF07715">
    <property type="entry name" value="Plug"/>
    <property type="match status" value="1"/>
</dbReference>
<keyword evidence="6 10" id="KW-0798">TonB box</keyword>
<dbReference type="PANTHER" id="PTHR30069:SF29">
    <property type="entry name" value="HEMOGLOBIN AND HEMOGLOBIN-HAPTOGLOBIN-BINDING PROTEIN 1-RELATED"/>
    <property type="match status" value="1"/>
</dbReference>
<dbReference type="SUPFAM" id="SSF49452">
    <property type="entry name" value="Starch-binding domain-like"/>
    <property type="match status" value="1"/>
</dbReference>
<dbReference type="Gene3D" id="2.170.130.10">
    <property type="entry name" value="TonB-dependent receptor, plug domain"/>
    <property type="match status" value="1"/>
</dbReference>
<dbReference type="InterPro" id="IPR036942">
    <property type="entry name" value="Beta-barrel_TonB_sf"/>
</dbReference>
<evidence type="ECO:0000256" key="7">
    <source>
        <dbReference type="ARBA" id="ARBA00023136"/>
    </source>
</evidence>
<evidence type="ECO:0000256" key="3">
    <source>
        <dbReference type="ARBA" id="ARBA00022452"/>
    </source>
</evidence>
<protein>
    <submittedName>
        <fullName evidence="14">TonB-dependent receptor plug domain-containing protein</fullName>
    </submittedName>
</protein>